<gene>
    <name evidence="3" type="ORF">SAMN05421783_13331</name>
</gene>
<reference evidence="4" key="1">
    <citation type="submission" date="2016-10" db="EMBL/GenBank/DDBJ databases">
        <authorList>
            <person name="Varghese N."/>
            <person name="Submissions S."/>
        </authorList>
    </citation>
    <scope>NUCLEOTIDE SEQUENCE [LARGE SCALE GENOMIC DNA]</scope>
    <source>
        <strain evidence="4">DSM 217</strain>
    </source>
</reference>
<sequence>MNPTTTRENSEELETPESVAETSGTGAEVPSREPPYHRQTEDYGGGRIQARHGRVDGWLLLVYLVMFLWALYYGFSYWGGLGPGLDLGL</sequence>
<accession>A0A1H3CEA4</accession>
<keyword evidence="2" id="KW-1133">Transmembrane helix</keyword>
<dbReference type="STRING" id="1058.SAMN05421783_13331"/>
<evidence type="ECO:0000313" key="3">
    <source>
        <dbReference type="EMBL" id="SDX52522.1"/>
    </source>
</evidence>
<dbReference type="EMBL" id="FNNZ01000033">
    <property type="protein sequence ID" value="SDX52522.1"/>
    <property type="molecule type" value="Genomic_DNA"/>
</dbReference>
<organism evidence="3 4">
    <name type="scientific">Thiocapsa roseopersicina</name>
    <dbReference type="NCBI Taxonomy" id="1058"/>
    <lineage>
        <taxon>Bacteria</taxon>
        <taxon>Pseudomonadati</taxon>
        <taxon>Pseudomonadota</taxon>
        <taxon>Gammaproteobacteria</taxon>
        <taxon>Chromatiales</taxon>
        <taxon>Chromatiaceae</taxon>
        <taxon>Thiocapsa</taxon>
    </lineage>
</organism>
<evidence type="ECO:0000313" key="4">
    <source>
        <dbReference type="Proteomes" id="UP000198816"/>
    </source>
</evidence>
<name>A0A1H3CEA4_THIRO</name>
<feature type="region of interest" description="Disordered" evidence="1">
    <location>
        <begin position="1"/>
        <end position="45"/>
    </location>
</feature>
<keyword evidence="2" id="KW-0812">Transmembrane</keyword>
<keyword evidence="4" id="KW-1185">Reference proteome</keyword>
<proteinExistence type="predicted"/>
<feature type="compositionally biased region" description="Basic and acidic residues" evidence="1">
    <location>
        <begin position="30"/>
        <end position="41"/>
    </location>
</feature>
<evidence type="ECO:0000256" key="2">
    <source>
        <dbReference type="SAM" id="Phobius"/>
    </source>
</evidence>
<protein>
    <submittedName>
        <fullName evidence="3">Uncharacterized protein</fullName>
    </submittedName>
</protein>
<feature type="transmembrane region" description="Helical" evidence="2">
    <location>
        <begin position="57"/>
        <end position="75"/>
    </location>
</feature>
<dbReference type="Proteomes" id="UP000198816">
    <property type="component" value="Unassembled WGS sequence"/>
</dbReference>
<keyword evidence="2" id="KW-0472">Membrane</keyword>
<evidence type="ECO:0000256" key="1">
    <source>
        <dbReference type="SAM" id="MobiDB-lite"/>
    </source>
</evidence>
<dbReference type="RefSeq" id="WP_093037574.1">
    <property type="nucleotide sequence ID" value="NZ_FNNZ01000033.1"/>
</dbReference>
<dbReference type="AlphaFoldDB" id="A0A1H3CEA4"/>